<keyword evidence="2" id="KW-1185">Reference proteome</keyword>
<dbReference type="InterPro" id="IPR043129">
    <property type="entry name" value="ATPase_NBD"/>
</dbReference>
<organism evidence="1 2">
    <name type="scientific">Crepidotus variabilis</name>
    <dbReference type="NCBI Taxonomy" id="179855"/>
    <lineage>
        <taxon>Eukaryota</taxon>
        <taxon>Fungi</taxon>
        <taxon>Dikarya</taxon>
        <taxon>Basidiomycota</taxon>
        <taxon>Agaricomycotina</taxon>
        <taxon>Agaricomycetes</taxon>
        <taxon>Agaricomycetidae</taxon>
        <taxon>Agaricales</taxon>
        <taxon>Agaricineae</taxon>
        <taxon>Crepidotaceae</taxon>
        <taxon>Crepidotus</taxon>
    </lineage>
</organism>
<protein>
    <recommendedName>
        <fullName evidence="3">Heat shock 70 kDa protein 12A</fullName>
    </recommendedName>
</protein>
<sequence>MQGDGRASPIGAPPRRTPYAGTRRKLVLAFDIGTTFSGVSYSILDPGQIPIIKGVTEFPGQEATSAACKAPTIIYYDQEGKVKAVGAEALQDGIYERALEDNWTKAEWFKLHLRSEFNSPTGVGEDIPPLPRGKTVVDVLADYLSYLFNSTASYIRNTDRNGEELWAAFLSATHTSSLASSNEGIHLVLSHPNGWEGKEQAQMREAVVKANLVPSTPHGQERISFVTEGEASLHFVVLNGFLSDIRRNEAVVVVDAGGGTIDVSTYQGKDEGGVKSFGETSVSGCYFHGSVFVTLAAKEFIQKVLSQSDFLNDLEHISACFDKTTKLRFRDDKEPQYIKFGGTRENDSTAGIRFGQMKLEGAVMARFFQSSIECVVKAVLDRQQASTQGIRHVILVGGFSASDWLFDNVRAILSRRGITIIRPENNIVKAVSDGAISFYLDHYVHSRIAKVTYGIRKNTHFIPGDPEHQKRKHALYTDMEGRRRLKGAFAPIITKGTRVQELERFTFPFQRTKTSPEEVTNIRTNLWCYRGDDVAPKWMDTDFDCFTNLCTLRATMSPQRRVNSSGKSYYKITYDVVLLFGLTELKAFIEWEENGAIKTTPAQLIYE</sequence>
<dbReference type="OrthoDB" id="2963168at2759"/>
<evidence type="ECO:0000313" key="2">
    <source>
        <dbReference type="Proteomes" id="UP000807306"/>
    </source>
</evidence>
<dbReference type="PANTHER" id="PTHR14187">
    <property type="entry name" value="ALPHA KINASE/ELONGATION FACTOR 2 KINASE"/>
    <property type="match status" value="1"/>
</dbReference>
<evidence type="ECO:0000313" key="1">
    <source>
        <dbReference type="EMBL" id="KAF9523699.1"/>
    </source>
</evidence>
<dbReference type="Gene3D" id="3.30.420.40">
    <property type="match status" value="2"/>
</dbReference>
<dbReference type="AlphaFoldDB" id="A0A9P6JKD9"/>
<name>A0A9P6JKD9_9AGAR</name>
<dbReference type="CDD" id="cd10170">
    <property type="entry name" value="ASKHA_NBD_HSP70"/>
    <property type="match status" value="1"/>
</dbReference>
<dbReference type="EMBL" id="MU157912">
    <property type="protein sequence ID" value="KAF9523699.1"/>
    <property type="molecule type" value="Genomic_DNA"/>
</dbReference>
<gene>
    <name evidence="1" type="ORF">CPB83DRAFT_862504</name>
</gene>
<dbReference type="SUPFAM" id="SSF53067">
    <property type="entry name" value="Actin-like ATPase domain"/>
    <property type="match status" value="2"/>
</dbReference>
<evidence type="ECO:0008006" key="3">
    <source>
        <dbReference type="Google" id="ProtNLM"/>
    </source>
</evidence>
<dbReference type="Proteomes" id="UP000807306">
    <property type="component" value="Unassembled WGS sequence"/>
</dbReference>
<dbReference type="PANTHER" id="PTHR14187:SF5">
    <property type="entry name" value="HEAT SHOCK 70 KDA PROTEIN 12A"/>
    <property type="match status" value="1"/>
</dbReference>
<comment type="caution">
    <text evidence="1">The sequence shown here is derived from an EMBL/GenBank/DDBJ whole genome shotgun (WGS) entry which is preliminary data.</text>
</comment>
<reference evidence="1" key="1">
    <citation type="submission" date="2020-11" db="EMBL/GenBank/DDBJ databases">
        <authorList>
            <consortium name="DOE Joint Genome Institute"/>
            <person name="Ahrendt S."/>
            <person name="Riley R."/>
            <person name="Andreopoulos W."/>
            <person name="Labutti K."/>
            <person name="Pangilinan J."/>
            <person name="Ruiz-Duenas F.J."/>
            <person name="Barrasa J.M."/>
            <person name="Sanchez-Garcia M."/>
            <person name="Camarero S."/>
            <person name="Miyauchi S."/>
            <person name="Serrano A."/>
            <person name="Linde D."/>
            <person name="Babiker R."/>
            <person name="Drula E."/>
            <person name="Ayuso-Fernandez I."/>
            <person name="Pacheco R."/>
            <person name="Padilla G."/>
            <person name="Ferreira P."/>
            <person name="Barriuso J."/>
            <person name="Kellner H."/>
            <person name="Castanera R."/>
            <person name="Alfaro M."/>
            <person name="Ramirez L."/>
            <person name="Pisabarro A.G."/>
            <person name="Kuo A."/>
            <person name="Tritt A."/>
            <person name="Lipzen A."/>
            <person name="He G."/>
            <person name="Yan M."/>
            <person name="Ng V."/>
            <person name="Cullen D."/>
            <person name="Martin F."/>
            <person name="Rosso M.-N."/>
            <person name="Henrissat B."/>
            <person name="Hibbett D."/>
            <person name="Martinez A.T."/>
            <person name="Grigoriev I.V."/>
        </authorList>
    </citation>
    <scope>NUCLEOTIDE SEQUENCE</scope>
    <source>
        <strain evidence="1">CBS 506.95</strain>
    </source>
</reference>
<proteinExistence type="predicted"/>
<dbReference type="Gene3D" id="3.90.640.10">
    <property type="entry name" value="Actin, Chain A, domain 4"/>
    <property type="match status" value="1"/>
</dbReference>
<accession>A0A9P6JKD9</accession>